<comment type="caution">
    <text evidence="1">The sequence shown here is derived from an EMBL/GenBank/DDBJ whole genome shotgun (WGS) entry which is preliminary data.</text>
</comment>
<evidence type="ECO:0000313" key="1">
    <source>
        <dbReference type="EMBL" id="KHD08520.1"/>
    </source>
</evidence>
<sequence>MRFAATLEDQFEPNRIMSAEKAIEFFREECQSHKKNVKVTNCFLEITEVLKQLHDNLRLEAVTDISPRTIVGSIHYVEILSDNK</sequence>
<proteinExistence type="predicted"/>
<gene>
    <name evidence="1" type="ORF">PN36_16770</name>
</gene>
<reference evidence="1 2" key="1">
    <citation type="journal article" date="2016" name="Front. Microbiol.">
        <title>Single-Cell (Meta-)Genomics of a Dimorphic Candidatus Thiomargarita nelsonii Reveals Genomic Plasticity.</title>
        <authorList>
            <person name="Flood B.E."/>
            <person name="Fliss P."/>
            <person name="Jones D.S."/>
            <person name="Dick G.J."/>
            <person name="Jain S."/>
            <person name="Kaster A.K."/>
            <person name="Winkel M."/>
            <person name="Mussmann M."/>
            <person name="Bailey J."/>
        </authorList>
    </citation>
    <scope>NUCLEOTIDE SEQUENCE [LARGE SCALE GENOMIC DNA]</scope>
    <source>
        <strain evidence="1">Hydrate Ridge</strain>
    </source>
</reference>
<dbReference type="Proteomes" id="UP000030428">
    <property type="component" value="Unassembled WGS sequence"/>
</dbReference>
<protein>
    <submittedName>
        <fullName evidence="1">Uncharacterized protein</fullName>
    </submittedName>
</protein>
<dbReference type="AlphaFoldDB" id="A0A0A6PCL2"/>
<dbReference type="EMBL" id="JSZA02000063">
    <property type="protein sequence ID" value="KHD08520.1"/>
    <property type="molecule type" value="Genomic_DNA"/>
</dbReference>
<organism evidence="1 2">
    <name type="scientific">Candidatus Thiomargarita nelsonii</name>
    <dbReference type="NCBI Taxonomy" id="1003181"/>
    <lineage>
        <taxon>Bacteria</taxon>
        <taxon>Pseudomonadati</taxon>
        <taxon>Pseudomonadota</taxon>
        <taxon>Gammaproteobacteria</taxon>
        <taxon>Thiotrichales</taxon>
        <taxon>Thiotrichaceae</taxon>
        <taxon>Thiomargarita</taxon>
    </lineage>
</organism>
<keyword evidence="2" id="KW-1185">Reference proteome</keyword>
<name>A0A0A6PCL2_9GAMM</name>
<accession>A0A0A6PCL2</accession>
<evidence type="ECO:0000313" key="2">
    <source>
        <dbReference type="Proteomes" id="UP000030428"/>
    </source>
</evidence>